<feature type="compositionally biased region" description="Polar residues" evidence="1">
    <location>
        <begin position="1"/>
        <end position="12"/>
    </location>
</feature>
<evidence type="ECO:0000313" key="3">
    <source>
        <dbReference type="Proteomes" id="UP000297245"/>
    </source>
</evidence>
<evidence type="ECO:0000313" key="2">
    <source>
        <dbReference type="EMBL" id="THU75591.1"/>
    </source>
</evidence>
<feature type="region of interest" description="Disordered" evidence="1">
    <location>
        <begin position="82"/>
        <end position="119"/>
    </location>
</feature>
<keyword evidence="3" id="KW-1185">Reference proteome</keyword>
<name>A0A4S8KJQ2_DENBC</name>
<dbReference type="Proteomes" id="UP000297245">
    <property type="component" value="Unassembled WGS sequence"/>
</dbReference>
<accession>A0A4S8KJQ2</accession>
<dbReference type="EMBL" id="ML181829">
    <property type="protein sequence ID" value="THU75591.1"/>
    <property type="molecule type" value="Genomic_DNA"/>
</dbReference>
<protein>
    <submittedName>
        <fullName evidence="2">Uncharacterized protein</fullName>
    </submittedName>
</protein>
<dbReference type="AlphaFoldDB" id="A0A4S8KJQ2"/>
<feature type="region of interest" description="Disordered" evidence="1">
    <location>
        <begin position="1"/>
        <end position="36"/>
    </location>
</feature>
<organism evidence="2 3">
    <name type="scientific">Dendrothele bispora (strain CBS 962.96)</name>
    <dbReference type="NCBI Taxonomy" id="1314807"/>
    <lineage>
        <taxon>Eukaryota</taxon>
        <taxon>Fungi</taxon>
        <taxon>Dikarya</taxon>
        <taxon>Basidiomycota</taxon>
        <taxon>Agaricomycotina</taxon>
        <taxon>Agaricomycetes</taxon>
        <taxon>Agaricomycetidae</taxon>
        <taxon>Agaricales</taxon>
        <taxon>Agaricales incertae sedis</taxon>
        <taxon>Dendrothele</taxon>
    </lineage>
</organism>
<proteinExistence type="predicted"/>
<evidence type="ECO:0000256" key="1">
    <source>
        <dbReference type="SAM" id="MobiDB-lite"/>
    </source>
</evidence>
<reference evidence="2 3" key="1">
    <citation type="journal article" date="2019" name="Nat. Ecol. Evol.">
        <title>Megaphylogeny resolves global patterns of mushroom evolution.</title>
        <authorList>
            <person name="Varga T."/>
            <person name="Krizsan K."/>
            <person name="Foldi C."/>
            <person name="Dima B."/>
            <person name="Sanchez-Garcia M."/>
            <person name="Sanchez-Ramirez S."/>
            <person name="Szollosi G.J."/>
            <person name="Szarkandi J.G."/>
            <person name="Papp V."/>
            <person name="Albert L."/>
            <person name="Andreopoulos W."/>
            <person name="Angelini C."/>
            <person name="Antonin V."/>
            <person name="Barry K.W."/>
            <person name="Bougher N.L."/>
            <person name="Buchanan P."/>
            <person name="Buyck B."/>
            <person name="Bense V."/>
            <person name="Catcheside P."/>
            <person name="Chovatia M."/>
            <person name="Cooper J."/>
            <person name="Damon W."/>
            <person name="Desjardin D."/>
            <person name="Finy P."/>
            <person name="Geml J."/>
            <person name="Haridas S."/>
            <person name="Hughes K."/>
            <person name="Justo A."/>
            <person name="Karasinski D."/>
            <person name="Kautmanova I."/>
            <person name="Kiss B."/>
            <person name="Kocsube S."/>
            <person name="Kotiranta H."/>
            <person name="LaButti K.M."/>
            <person name="Lechner B.E."/>
            <person name="Liimatainen K."/>
            <person name="Lipzen A."/>
            <person name="Lukacs Z."/>
            <person name="Mihaltcheva S."/>
            <person name="Morgado L.N."/>
            <person name="Niskanen T."/>
            <person name="Noordeloos M.E."/>
            <person name="Ohm R.A."/>
            <person name="Ortiz-Santana B."/>
            <person name="Ovrebo C."/>
            <person name="Racz N."/>
            <person name="Riley R."/>
            <person name="Savchenko A."/>
            <person name="Shiryaev A."/>
            <person name="Soop K."/>
            <person name="Spirin V."/>
            <person name="Szebenyi C."/>
            <person name="Tomsovsky M."/>
            <person name="Tulloss R.E."/>
            <person name="Uehling J."/>
            <person name="Grigoriev I.V."/>
            <person name="Vagvolgyi C."/>
            <person name="Papp T."/>
            <person name="Martin F.M."/>
            <person name="Miettinen O."/>
            <person name="Hibbett D.S."/>
            <person name="Nagy L.G."/>
        </authorList>
    </citation>
    <scope>NUCLEOTIDE SEQUENCE [LARGE SCALE GENOMIC DNA]</scope>
    <source>
        <strain evidence="2 3">CBS 962.96</strain>
    </source>
</reference>
<sequence>MHGYWQCSSQPRVSGPGVLQTSSAMRGSGCKSELKSENFNKPMIPQRVNANARDLSTHYSTDPSAHRSALLSSLAIHWASRSADPSAHPSTYPTTHPSTTPSVHLSTHPSAILSSRAVQ</sequence>
<feature type="compositionally biased region" description="Low complexity" evidence="1">
    <location>
        <begin position="85"/>
        <end position="110"/>
    </location>
</feature>
<gene>
    <name evidence="2" type="ORF">K435DRAFT_880508</name>
</gene>